<dbReference type="InterPro" id="IPR028994">
    <property type="entry name" value="Integrin_alpha_N"/>
</dbReference>
<proteinExistence type="predicted"/>
<protein>
    <recommendedName>
        <fullName evidence="2">VCBS repeat-containing protein</fullName>
    </recommendedName>
</protein>
<dbReference type="AlphaFoldDB" id="A0A382AN91"/>
<sequence length="320" mass="35316">MMFRKSIMIISSPFKYFLATIMWLTNPVLGGQSYIKGIYDLNNNGVREVLILRSGQPGIMLIELTNSSISDTLWSYTLPDGRQFTDALIMDINKNGQPDLIATAALQPKNGDRNWLFVFPGTNMGFENTPAVVNDKGLNIDNLRPINLSKVEGPPGLLSVSFGTPARKTLVFHPEITDAGITIDRGRIISDSLVQNGFGHVYSGSFSSGGRHYLAQFSTELNTLKVSVFDVDKDYQNIITEVLQLGNARGVIAQGIQSFNSGMDKQGLGLLIPFATGPVKLLNVNEDKLEFIDSDFFSKDLFPKLINPSESELLDLVNYR</sequence>
<dbReference type="SUPFAM" id="SSF69318">
    <property type="entry name" value="Integrin alpha N-terminal domain"/>
    <property type="match status" value="1"/>
</dbReference>
<feature type="non-terminal residue" evidence="1">
    <location>
        <position position="320"/>
    </location>
</feature>
<gene>
    <name evidence="1" type="ORF">METZ01_LOCUS155879</name>
</gene>
<organism evidence="1">
    <name type="scientific">marine metagenome</name>
    <dbReference type="NCBI Taxonomy" id="408172"/>
    <lineage>
        <taxon>unclassified sequences</taxon>
        <taxon>metagenomes</taxon>
        <taxon>ecological metagenomes</taxon>
    </lineage>
</organism>
<evidence type="ECO:0000313" key="1">
    <source>
        <dbReference type="EMBL" id="SVB03025.1"/>
    </source>
</evidence>
<name>A0A382AN91_9ZZZZ</name>
<dbReference type="EMBL" id="UINC01026134">
    <property type="protein sequence ID" value="SVB03025.1"/>
    <property type="molecule type" value="Genomic_DNA"/>
</dbReference>
<accession>A0A382AN91</accession>
<evidence type="ECO:0008006" key="2">
    <source>
        <dbReference type="Google" id="ProtNLM"/>
    </source>
</evidence>
<reference evidence="1" key="1">
    <citation type="submission" date="2018-05" db="EMBL/GenBank/DDBJ databases">
        <authorList>
            <person name="Lanie J.A."/>
            <person name="Ng W.-L."/>
            <person name="Kazmierczak K.M."/>
            <person name="Andrzejewski T.M."/>
            <person name="Davidsen T.M."/>
            <person name="Wayne K.J."/>
            <person name="Tettelin H."/>
            <person name="Glass J.I."/>
            <person name="Rusch D."/>
            <person name="Podicherti R."/>
            <person name="Tsui H.-C.T."/>
            <person name="Winkler M.E."/>
        </authorList>
    </citation>
    <scope>NUCLEOTIDE SEQUENCE</scope>
</reference>